<dbReference type="PANTHER" id="PTHR46438:SF11">
    <property type="entry name" value="LIPASE-RELATED"/>
    <property type="match status" value="1"/>
</dbReference>
<dbReference type="PRINTS" id="PR00111">
    <property type="entry name" value="ABHYDROLASE"/>
</dbReference>
<dbReference type="Pfam" id="PF00561">
    <property type="entry name" value="Abhydrolase_1"/>
    <property type="match status" value="1"/>
</dbReference>
<proteinExistence type="predicted"/>
<comment type="caution">
    <text evidence="2">The sequence shown here is derived from an EMBL/GenBank/DDBJ whole genome shotgun (WGS) entry which is preliminary data.</text>
</comment>
<reference evidence="2" key="1">
    <citation type="submission" date="2019-12" db="EMBL/GenBank/DDBJ databases">
        <title>High-Quality draft genome sequences of three cyanobacteria isolated from the limestone walls of the Old Cathedral of Coimbra.</title>
        <authorList>
            <person name="Tiago I."/>
            <person name="Soares F."/>
            <person name="Portugal A."/>
        </authorList>
    </citation>
    <scope>NUCLEOTIDE SEQUENCE</scope>
    <source>
        <strain evidence="2">A</strain>
    </source>
</reference>
<sequence>MVQLPPDRYIQVNGIKTRYWSLGTQGSVVIFIHGISSAVETWALNIEALAQHHRVYALDLVGSGRSDKPLGVYSLVALAEFAHAFADALTLDRFSLIGNSLGGGTALQFALSYPQRVEKLVLVNSLGLGQAVSWGLRLANLPFVDRFYKPTRSSTAFTLRQSVDDPSLITDEWIDTFYELLSLPGAPEAAIAQIRASVDWFGVRPEVYQPLVNGLPTLTTPTLIVWGKQDHILPVSHTQVAIQHLPKAQVQIFDRCGHWSHFEQAAAFNTQVARFLARSSSSN</sequence>
<dbReference type="SUPFAM" id="SSF53474">
    <property type="entry name" value="alpha/beta-Hydrolases"/>
    <property type="match status" value="1"/>
</dbReference>
<evidence type="ECO:0000313" key="2">
    <source>
        <dbReference type="EMBL" id="NDJ17814.1"/>
    </source>
</evidence>
<protein>
    <submittedName>
        <fullName evidence="2">Alpha/beta fold hydrolase</fullName>
    </submittedName>
</protein>
<dbReference type="EMBL" id="WVIE01000011">
    <property type="protein sequence ID" value="NDJ17814.1"/>
    <property type="molecule type" value="Genomic_DNA"/>
</dbReference>
<dbReference type="InterPro" id="IPR029058">
    <property type="entry name" value="AB_hydrolase_fold"/>
</dbReference>
<dbReference type="AlphaFoldDB" id="A0A8J7Z189"/>
<dbReference type="GO" id="GO:0016787">
    <property type="term" value="F:hydrolase activity"/>
    <property type="evidence" value="ECO:0007669"/>
    <property type="project" value="UniProtKB-KW"/>
</dbReference>
<gene>
    <name evidence="2" type="ORF">GS601_11000</name>
</gene>
<evidence type="ECO:0000259" key="1">
    <source>
        <dbReference type="Pfam" id="PF00561"/>
    </source>
</evidence>
<organism evidence="2 3">
    <name type="scientific">Myxacorys almedinensis A</name>
    <dbReference type="NCBI Taxonomy" id="2690445"/>
    <lineage>
        <taxon>Bacteria</taxon>
        <taxon>Bacillati</taxon>
        <taxon>Cyanobacteriota</taxon>
        <taxon>Cyanophyceae</taxon>
        <taxon>Leptolyngbyales</taxon>
        <taxon>Leptolyngbyaceae</taxon>
        <taxon>Myxacorys</taxon>
        <taxon>Myxacorys almedinensis</taxon>
    </lineage>
</organism>
<dbReference type="Proteomes" id="UP000646053">
    <property type="component" value="Unassembled WGS sequence"/>
</dbReference>
<feature type="domain" description="AB hydrolase-1" evidence="1">
    <location>
        <begin position="28"/>
        <end position="263"/>
    </location>
</feature>
<accession>A0A8J7Z189</accession>
<dbReference type="PANTHER" id="PTHR46438">
    <property type="entry name" value="ALPHA/BETA-HYDROLASES SUPERFAMILY PROTEIN"/>
    <property type="match status" value="1"/>
</dbReference>
<keyword evidence="2" id="KW-0378">Hydrolase</keyword>
<dbReference type="InterPro" id="IPR000073">
    <property type="entry name" value="AB_hydrolase_1"/>
</dbReference>
<keyword evidence="3" id="KW-1185">Reference proteome</keyword>
<evidence type="ECO:0000313" key="3">
    <source>
        <dbReference type="Proteomes" id="UP000646053"/>
    </source>
</evidence>
<name>A0A8J7Z189_9CYAN</name>
<dbReference type="Gene3D" id="3.40.50.1820">
    <property type="entry name" value="alpha/beta hydrolase"/>
    <property type="match status" value="1"/>
</dbReference>